<evidence type="ECO:0000256" key="2">
    <source>
        <dbReference type="ARBA" id="ARBA00022771"/>
    </source>
</evidence>
<dbReference type="GO" id="GO:0008270">
    <property type="term" value="F:zinc ion binding"/>
    <property type="evidence" value="ECO:0007669"/>
    <property type="project" value="UniProtKB-KW"/>
</dbReference>
<evidence type="ECO:0000259" key="11">
    <source>
        <dbReference type="PROSITE" id="PS50884"/>
    </source>
</evidence>
<protein>
    <recommendedName>
        <fullName evidence="9">Dof zinc finger protein</fullName>
    </recommendedName>
</protein>
<keyword evidence="3 9" id="KW-0862">Zinc</keyword>
<dbReference type="GO" id="GO:0005634">
    <property type="term" value="C:nucleus"/>
    <property type="evidence" value="ECO:0007669"/>
    <property type="project" value="UniProtKB-SubCell"/>
</dbReference>
<comment type="function">
    <text evidence="9">Transcription factor that binds specifically to a 5'-AA[AG]G-3' consensus core sequence.</text>
</comment>
<feature type="domain" description="Dof-type" evidence="11">
    <location>
        <begin position="50"/>
        <end position="104"/>
    </location>
</feature>
<keyword evidence="2 8" id="KW-0863">Zinc-finger</keyword>
<dbReference type="PANTHER" id="PTHR31992:SF97">
    <property type="entry name" value="DOF ZINC FINGER PROTEIN"/>
    <property type="match status" value="1"/>
</dbReference>
<dbReference type="InterPro" id="IPR045174">
    <property type="entry name" value="Dof"/>
</dbReference>
<keyword evidence="1 9" id="KW-0479">Metal-binding</keyword>
<evidence type="ECO:0000256" key="3">
    <source>
        <dbReference type="ARBA" id="ARBA00022833"/>
    </source>
</evidence>
<evidence type="ECO:0000256" key="4">
    <source>
        <dbReference type="ARBA" id="ARBA00023015"/>
    </source>
</evidence>
<evidence type="ECO:0000256" key="9">
    <source>
        <dbReference type="RuleBase" id="RU369094"/>
    </source>
</evidence>
<evidence type="ECO:0000256" key="8">
    <source>
        <dbReference type="PROSITE-ProRule" id="PRU00071"/>
    </source>
</evidence>
<dbReference type="PROSITE" id="PS50884">
    <property type="entry name" value="ZF_DOF_2"/>
    <property type="match status" value="1"/>
</dbReference>
<gene>
    <name evidence="12" type="ORF">E3N88_44999</name>
</gene>
<evidence type="ECO:0000256" key="5">
    <source>
        <dbReference type="ARBA" id="ARBA00023125"/>
    </source>
</evidence>
<sequence>MGLSSKPVSSDHIEFNWTQNMLTSQIKQQSSNQRSTPMKRSLQTQQTDPLKCPRCDSTNTKFCYYNNYNKTQPRHFCKGCKRHWTKGGTLRNVPVGGARKNKRVKLANPTTTTDHSLGLNDQKCNMFPDDKGVFFRLTDGEFDQVSWDFNNDGFTSATTSQNLGFLMHSDLSFIDTNPIPMIPTSLLSSIKDDPFARTIMMPNSSTVSQPWMQVPTTSNFLEPNYWSWNDTDSMIQADLMNKPLDDPVMKH</sequence>
<comment type="caution">
    <text evidence="12">The sequence shown here is derived from an EMBL/GenBank/DDBJ whole genome shotgun (WGS) entry which is preliminary data.</text>
</comment>
<comment type="subcellular location">
    <subcellularLocation>
        <location evidence="8 9">Nucleus</location>
    </subcellularLocation>
</comment>
<feature type="compositionally biased region" description="Polar residues" evidence="10">
    <location>
        <begin position="27"/>
        <end position="48"/>
    </location>
</feature>
<evidence type="ECO:0000256" key="1">
    <source>
        <dbReference type="ARBA" id="ARBA00022723"/>
    </source>
</evidence>
<accession>A0A5N6LAE2</accession>
<organism evidence="12 13">
    <name type="scientific">Mikania micrantha</name>
    <name type="common">bitter vine</name>
    <dbReference type="NCBI Taxonomy" id="192012"/>
    <lineage>
        <taxon>Eukaryota</taxon>
        <taxon>Viridiplantae</taxon>
        <taxon>Streptophyta</taxon>
        <taxon>Embryophyta</taxon>
        <taxon>Tracheophyta</taxon>
        <taxon>Spermatophyta</taxon>
        <taxon>Magnoliopsida</taxon>
        <taxon>eudicotyledons</taxon>
        <taxon>Gunneridae</taxon>
        <taxon>Pentapetalae</taxon>
        <taxon>asterids</taxon>
        <taxon>campanulids</taxon>
        <taxon>Asterales</taxon>
        <taxon>Asteraceae</taxon>
        <taxon>Asteroideae</taxon>
        <taxon>Heliantheae alliance</taxon>
        <taxon>Eupatorieae</taxon>
        <taxon>Mikania</taxon>
    </lineage>
</organism>
<dbReference type="Pfam" id="PF02701">
    <property type="entry name" value="Zn_ribbon_Dof"/>
    <property type="match status" value="1"/>
</dbReference>
<reference evidence="12 13" key="1">
    <citation type="submission" date="2019-05" db="EMBL/GenBank/DDBJ databases">
        <title>Mikania micrantha, genome provides insights into the molecular mechanism of rapid growth.</title>
        <authorList>
            <person name="Liu B."/>
        </authorList>
    </citation>
    <scope>NUCLEOTIDE SEQUENCE [LARGE SCALE GENOMIC DNA]</scope>
    <source>
        <strain evidence="12">NLD-2019</strain>
        <tissue evidence="12">Leaf</tissue>
    </source>
</reference>
<name>A0A5N6LAE2_9ASTR</name>
<keyword evidence="5 8" id="KW-0238">DNA-binding</keyword>
<dbReference type="PROSITE" id="PS01361">
    <property type="entry name" value="ZF_DOF_1"/>
    <property type="match status" value="1"/>
</dbReference>
<dbReference type="OrthoDB" id="1927254at2759"/>
<dbReference type="Proteomes" id="UP000326396">
    <property type="component" value="Unassembled WGS sequence"/>
</dbReference>
<keyword evidence="4 9" id="KW-0805">Transcription regulation</keyword>
<dbReference type="InterPro" id="IPR003851">
    <property type="entry name" value="Znf_Dof"/>
</dbReference>
<evidence type="ECO:0000313" key="12">
    <source>
        <dbReference type="EMBL" id="KAC9975350.1"/>
    </source>
</evidence>
<dbReference type="GO" id="GO:0003677">
    <property type="term" value="F:DNA binding"/>
    <property type="evidence" value="ECO:0007669"/>
    <property type="project" value="UniProtKB-UniRule"/>
</dbReference>
<evidence type="ECO:0000256" key="10">
    <source>
        <dbReference type="SAM" id="MobiDB-lite"/>
    </source>
</evidence>
<dbReference type="GO" id="GO:0003700">
    <property type="term" value="F:DNA-binding transcription factor activity"/>
    <property type="evidence" value="ECO:0007669"/>
    <property type="project" value="UniProtKB-UniRule"/>
</dbReference>
<evidence type="ECO:0000256" key="7">
    <source>
        <dbReference type="ARBA" id="ARBA00023242"/>
    </source>
</evidence>
<evidence type="ECO:0000256" key="6">
    <source>
        <dbReference type="ARBA" id="ARBA00023163"/>
    </source>
</evidence>
<keyword evidence="7 8" id="KW-0539">Nucleus</keyword>
<dbReference type="EMBL" id="SZYD01002074">
    <property type="protein sequence ID" value="KAC9975350.1"/>
    <property type="molecule type" value="Genomic_DNA"/>
</dbReference>
<dbReference type="AlphaFoldDB" id="A0A5N6LAE2"/>
<evidence type="ECO:0000313" key="13">
    <source>
        <dbReference type="Proteomes" id="UP000326396"/>
    </source>
</evidence>
<feature type="region of interest" description="Disordered" evidence="10">
    <location>
        <begin position="27"/>
        <end position="50"/>
    </location>
</feature>
<keyword evidence="13" id="KW-1185">Reference proteome</keyword>
<dbReference type="PANTHER" id="PTHR31992">
    <property type="entry name" value="DOF ZINC FINGER PROTEIN DOF1.4-RELATED"/>
    <property type="match status" value="1"/>
</dbReference>
<proteinExistence type="predicted"/>
<keyword evidence="6 9" id="KW-0804">Transcription</keyword>